<evidence type="ECO:0000313" key="3">
    <source>
        <dbReference type="Proteomes" id="UP000494216"/>
    </source>
</evidence>
<gene>
    <name evidence="2" type="ORF">METHB2_190048</name>
</gene>
<dbReference type="Gene3D" id="1.10.10.10">
    <property type="entry name" value="Winged helix-like DNA-binding domain superfamily/Winged helix DNA-binding domain"/>
    <property type="match status" value="1"/>
</dbReference>
<dbReference type="GO" id="GO:0003676">
    <property type="term" value="F:nucleic acid binding"/>
    <property type="evidence" value="ECO:0007669"/>
    <property type="project" value="InterPro"/>
</dbReference>
<dbReference type="Gene3D" id="1.10.30.50">
    <property type="match status" value="1"/>
</dbReference>
<dbReference type="CDD" id="cd00085">
    <property type="entry name" value="HNHc"/>
    <property type="match status" value="1"/>
</dbReference>
<dbReference type="InterPro" id="IPR003615">
    <property type="entry name" value="HNH_nuc"/>
</dbReference>
<feature type="domain" description="HNH nuclease" evidence="1">
    <location>
        <begin position="124"/>
        <end position="182"/>
    </location>
</feature>
<evidence type="ECO:0000313" key="2">
    <source>
        <dbReference type="EMBL" id="CAA9890161.1"/>
    </source>
</evidence>
<sequence>MIIELRPELIRMTWKDFVYHQVIEHCNYTGSRTFSLQEILKEKLKIFQSYRPNNKHTEAKIRQQLQVLRDDNLISFLDNTGHYTLRGIDLLDAEKEEVSSINLTKETPEKREYLVETYVRKVKWAKQAIDLLGHYCLFHDCKNTFLCEDGKPYIEVHHIIPLCHGGEDRIWNLSVLCAHHHRMAHFSDLETRKSVKKFLLEEIVVRI</sequence>
<dbReference type="InterPro" id="IPR002711">
    <property type="entry name" value="HNH"/>
</dbReference>
<evidence type="ECO:0000259" key="1">
    <source>
        <dbReference type="SMART" id="SM00507"/>
    </source>
</evidence>
<reference evidence="2 3" key="1">
    <citation type="submission" date="2020-02" db="EMBL/GenBank/DDBJ databases">
        <authorList>
            <person name="Hogendoorn C."/>
        </authorList>
    </citation>
    <scope>NUCLEOTIDE SEQUENCE [LARGE SCALE GENOMIC DNA]</scope>
    <source>
        <strain evidence="2">METHB21</strain>
    </source>
</reference>
<organism evidence="2 3">
    <name type="scientific">Candidatus Methylobacter favarea</name>
    <dbReference type="NCBI Taxonomy" id="2707345"/>
    <lineage>
        <taxon>Bacteria</taxon>
        <taxon>Pseudomonadati</taxon>
        <taxon>Pseudomonadota</taxon>
        <taxon>Gammaproteobacteria</taxon>
        <taxon>Methylococcales</taxon>
        <taxon>Methylococcaceae</taxon>
        <taxon>Methylobacter</taxon>
    </lineage>
</organism>
<keyword evidence="3" id="KW-1185">Reference proteome</keyword>
<dbReference type="RefSeq" id="WP_174625122.1">
    <property type="nucleotide sequence ID" value="NZ_CADCXN010000046.1"/>
</dbReference>
<name>A0A8S0WHY1_9GAMM</name>
<dbReference type="Pfam" id="PF01844">
    <property type="entry name" value="HNH"/>
    <property type="match status" value="1"/>
</dbReference>
<dbReference type="Pfam" id="PF17726">
    <property type="entry name" value="DpnI_C"/>
    <property type="match status" value="1"/>
</dbReference>
<proteinExistence type="predicted"/>
<dbReference type="GO" id="GO:0008270">
    <property type="term" value="F:zinc ion binding"/>
    <property type="evidence" value="ECO:0007669"/>
    <property type="project" value="InterPro"/>
</dbReference>
<protein>
    <submittedName>
        <fullName evidence="2">Dam-replacing family protein</fullName>
    </submittedName>
</protein>
<comment type="caution">
    <text evidence="2">The sequence shown here is derived from an EMBL/GenBank/DDBJ whole genome shotgun (WGS) entry which is preliminary data.</text>
</comment>
<dbReference type="InterPro" id="IPR041368">
    <property type="entry name" value="DRP_C"/>
</dbReference>
<accession>A0A8S0WHY1</accession>
<dbReference type="GO" id="GO:0004519">
    <property type="term" value="F:endonuclease activity"/>
    <property type="evidence" value="ECO:0007669"/>
    <property type="project" value="InterPro"/>
</dbReference>
<dbReference type="SMART" id="SM00507">
    <property type="entry name" value="HNHc"/>
    <property type="match status" value="1"/>
</dbReference>
<dbReference type="InterPro" id="IPR036388">
    <property type="entry name" value="WH-like_DNA-bd_sf"/>
</dbReference>
<dbReference type="EMBL" id="CADCXN010000046">
    <property type="protein sequence ID" value="CAA9890161.1"/>
    <property type="molecule type" value="Genomic_DNA"/>
</dbReference>
<dbReference type="AlphaFoldDB" id="A0A8S0WHY1"/>
<dbReference type="Proteomes" id="UP000494216">
    <property type="component" value="Unassembled WGS sequence"/>
</dbReference>